<dbReference type="PROSITE" id="PS50181">
    <property type="entry name" value="FBOX"/>
    <property type="match status" value="1"/>
</dbReference>
<dbReference type="InterPro" id="IPR053781">
    <property type="entry name" value="F-box_AtFBL13-like"/>
</dbReference>
<dbReference type="Gramene" id="evm.model.06.575">
    <property type="protein sequence ID" value="cds.evm.model.06.575"/>
    <property type="gene ID" value="evm.TU.06.575"/>
</dbReference>
<dbReference type="Gene3D" id="1.20.1280.50">
    <property type="match status" value="1"/>
</dbReference>
<dbReference type="SUPFAM" id="SSF81383">
    <property type="entry name" value="F-box domain"/>
    <property type="match status" value="1"/>
</dbReference>
<reference evidence="2" key="1">
    <citation type="submission" date="2018-11" db="EMBL/GenBank/DDBJ databases">
        <authorList>
            <person name="Grassa J C."/>
        </authorList>
    </citation>
    <scope>NUCLEOTIDE SEQUENCE [LARGE SCALE GENOMIC DNA]</scope>
</reference>
<proteinExistence type="predicted"/>
<dbReference type="OMA" id="CKRIRNL"/>
<dbReference type="InterPro" id="IPR032675">
    <property type="entry name" value="LRR_dom_sf"/>
</dbReference>
<evidence type="ECO:0000259" key="1">
    <source>
        <dbReference type="PROSITE" id="PS50181"/>
    </source>
</evidence>
<dbReference type="PANTHER" id="PTHR34145">
    <property type="entry name" value="OS02G0105600 PROTEIN"/>
    <property type="match status" value="1"/>
</dbReference>
<dbReference type="PANTHER" id="PTHR34145:SF28">
    <property type="entry name" value="F-BOX DOMAIN-CONTAINING PROTEIN"/>
    <property type="match status" value="1"/>
</dbReference>
<accession>A0A803PYY1</accession>
<evidence type="ECO:0000313" key="3">
    <source>
        <dbReference type="Proteomes" id="UP000596661"/>
    </source>
</evidence>
<evidence type="ECO:0000313" key="2">
    <source>
        <dbReference type="EnsemblPlants" id="cds.evm.model.06.575"/>
    </source>
</evidence>
<dbReference type="InterPro" id="IPR055357">
    <property type="entry name" value="LRR_At1g61320_AtMIF1"/>
</dbReference>
<dbReference type="Gene3D" id="3.80.10.10">
    <property type="entry name" value="Ribonuclease Inhibitor"/>
    <property type="match status" value="1"/>
</dbReference>
<reference evidence="2" key="2">
    <citation type="submission" date="2021-03" db="UniProtKB">
        <authorList>
            <consortium name="EnsemblPlants"/>
        </authorList>
    </citation>
    <scope>IDENTIFICATION</scope>
</reference>
<dbReference type="InterPro" id="IPR053772">
    <property type="entry name" value="At1g61320/At1g61330-like"/>
</dbReference>
<dbReference type="CDD" id="cd22160">
    <property type="entry name" value="F-box_AtFBL13-like"/>
    <property type="match status" value="1"/>
</dbReference>
<organism evidence="2 3">
    <name type="scientific">Cannabis sativa</name>
    <name type="common">Hemp</name>
    <name type="synonym">Marijuana</name>
    <dbReference type="NCBI Taxonomy" id="3483"/>
    <lineage>
        <taxon>Eukaryota</taxon>
        <taxon>Viridiplantae</taxon>
        <taxon>Streptophyta</taxon>
        <taxon>Embryophyta</taxon>
        <taxon>Tracheophyta</taxon>
        <taxon>Spermatophyta</taxon>
        <taxon>Magnoliopsida</taxon>
        <taxon>eudicotyledons</taxon>
        <taxon>Gunneridae</taxon>
        <taxon>Pentapetalae</taxon>
        <taxon>rosids</taxon>
        <taxon>fabids</taxon>
        <taxon>Rosales</taxon>
        <taxon>Cannabaceae</taxon>
        <taxon>Cannabis</taxon>
    </lineage>
</organism>
<dbReference type="EnsemblPlants" id="evm.model.06.575">
    <property type="protein sequence ID" value="cds.evm.model.06.575"/>
    <property type="gene ID" value="evm.TU.06.575"/>
</dbReference>
<dbReference type="InterPro" id="IPR001810">
    <property type="entry name" value="F-box_dom"/>
</dbReference>
<keyword evidence="3" id="KW-1185">Reference proteome</keyword>
<dbReference type="EMBL" id="UZAU01000570">
    <property type="status" value="NOT_ANNOTATED_CDS"/>
    <property type="molecule type" value="Genomic_DNA"/>
</dbReference>
<name>A0A803PYY1_CANSA</name>
<protein>
    <recommendedName>
        <fullName evidence="1">F-box domain-containing protein</fullName>
    </recommendedName>
</protein>
<dbReference type="Pfam" id="PF00646">
    <property type="entry name" value="F-box"/>
    <property type="match status" value="1"/>
</dbReference>
<sequence>MARKRAKTAISMAEEDDGFSKLPDAIIQHILSFLPTVDVVRTCLLTKRWKLMWYSVPTLTFSDATTDFQSSQAVENFYKYVDNCLICRKRGMNFMVDTAIASFKLQMKNSYHTSKATYLDKWLEFLVKNKVKEINLQLGFAFDRALSCYSLPISALNTRDLTVLELDRLDLNTAYSIRLPALKTLSLKNVYFEDNLKDDAIFKLLLGCPSLETLLLSLCDNLVPLGYPLCLQSFSLKWLKIKYLAFVPPLQVEAINLESLVVNGFIFKDTNLFACKRIRNLSLTFDHCSEEDPSKSLECLISTLPLLENLTLKDCYKVKLEHIKISNQQLKSFNLKNRCTKYDYGMNIIIEFAPKLESFSYEGHTNFGISMESSNLLNGKFVIHNLHENYDANGFISMMNFLLNLNCSWNIVTLHVPSFKVLIMPEYLKRICHSSLLNWKHLKINSDCKLVRESDLKDNLLRISSSLETLYINEKDIF</sequence>
<dbReference type="OrthoDB" id="1194127at2759"/>
<feature type="domain" description="F-box" evidence="1">
    <location>
        <begin position="16"/>
        <end position="64"/>
    </location>
</feature>
<dbReference type="SUPFAM" id="SSF52058">
    <property type="entry name" value="L domain-like"/>
    <property type="match status" value="1"/>
</dbReference>
<dbReference type="InterPro" id="IPR036047">
    <property type="entry name" value="F-box-like_dom_sf"/>
</dbReference>
<dbReference type="AlphaFoldDB" id="A0A803PYY1"/>
<dbReference type="Pfam" id="PF23622">
    <property type="entry name" value="LRR_At1g61320_AtMIF1"/>
    <property type="match status" value="1"/>
</dbReference>
<dbReference type="Proteomes" id="UP000596661">
    <property type="component" value="Chromosome 6"/>
</dbReference>